<dbReference type="SUPFAM" id="SSF48726">
    <property type="entry name" value="Immunoglobulin"/>
    <property type="match status" value="1"/>
</dbReference>
<proteinExistence type="predicted"/>
<dbReference type="OrthoDB" id="6158624at2759"/>
<evidence type="ECO:0000313" key="4">
    <source>
        <dbReference type="EMBL" id="CAG2222405.1"/>
    </source>
</evidence>
<dbReference type="AlphaFoldDB" id="A0A8S3SNN7"/>
<evidence type="ECO:0000256" key="1">
    <source>
        <dbReference type="SAM" id="Coils"/>
    </source>
</evidence>
<reference evidence="4" key="1">
    <citation type="submission" date="2021-03" db="EMBL/GenBank/DDBJ databases">
        <authorList>
            <person name="Bekaert M."/>
        </authorList>
    </citation>
    <scope>NUCLEOTIDE SEQUENCE</scope>
</reference>
<name>A0A8S3SNN7_MYTED</name>
<feature type="transmembrane region" description="Helical" evidence="2">
    <location>
        <begin position="15"/>
        <end position="33"/>
    </location>
</feature>
<dbReference type="Gene3D" id="2.60.40.10">
    <property type="entry name" value="Immunoglobulins"/>
    <property type="match status" value="1"/>
</dbReference>
<keyword evidence="1" id="KW-0175">Coiled coil</keyword>
<accession>A0A8S3SNN7</accession>
<dbReference type="Proteomes" id="UP000683360">
    <property type="component" value="Unassembled WGS sequence"/>
</dbReference>
<gene>
    <name evidence="4" type="ORF">MEDL_35746</name>
</gene>
<protein>
    <recommendedName>
        <fullName evidence="3">Ig-like domain-containing protein</fullName>
    </recommendedName>
</protein>
<feature type="domain" description="Ig-like" evidence="3">
    <location>
        <begin position="48"/>
        <end position="133"/>
    </location>
</feature>
<evidence type="ECO:0000259" key="3">
    <source>
        <dbReference type="PROSITE" id="PS50835"/>
    </source>
</evidence>
<evidence type="ECO:0000313" key="5">
    <source>
        <dbReference type="Proteomes" id="UP000683360"/>
    </source>
</evidence>
<feature type="coiled-coil region" evidence="1">
    <location>
        <begin position="201"/>
        <end position="228"/>
    </location>
</feature>
<keyword evidence="5" id="KW-1185">Reference proteome</keyword>
<dbReference type="PROSITE" id="PS50835">
    <property type="entry name" value="IG_LIKE"/>
    <property type="match status" value="1"/>
</dbReference>
<comment type="caution">
    <text evidence="4">The sequence shown here is derived from an EMBL/GenBank/DDBJ whole genome shotgun (WGS) entry which is preliminary data.</text>
</comment>
<evidence type="ECO:0000256" key="2">
    <source>
        <dbReference type="SAM" id="Phobius"/>
    </source>
</evidence>
<dbReference type="InterPro" id="IPR013783">
    <property type="entry name" value="Ig-like_fold"/>
</dbReference>
<dbReference type="InterPro" id="IPR036179">
    <property type="entry name" value="Ig-like_dom_sf"/>
</dbReference>
<dbReference type="InterPro" id="IPR007110">
    <property type="entry name" value="Ig-like_dom"/>
</dbReference>
<keyword evidence="2" id="KW-0472">Membrane</keyword>
<keyword evidence="2" id="KW-0812">Transmembrane</keyword>
<organism evidence="4 5">
    <name type="scientific">Mytilus edulis</name>
    <name type="common">Blue mussel</name>
    <dbReference type="NCBI Taxonomy" id="6550"/>
    <lineage>
        <taxon>Eukaryota</taxon>
        <taxon>Metazoa</taxon>
        <taxon>Spiralia</taxon>
        <taxon>Lophotrochozoa</taxon>
        <taxon>Mollusca</taxon>
        <taxon>Bivalvia</taxon>
        <taxon>Autobranchia</taxon>
        <taxon>Pteriomorphia</taxon>
        <taxon>Mytilida</taxon>
        <taxon>Mytiloidea</taxon>
        <taxon>Mytilidae</taxon>
        <taxon>Mytilinae</taxon>
        <taxon>Mytilus</taxon>
    </lineage>
</organism>
<dbReference type="EMBL" id="CAJPWZ010001751">
    <property type="protein sequence ID" value="CAG2222405.1"/>
    <property type="molecule type" value="Genomic_DNA"/>
</dbReference>
<sequence>MSKRLIKNSVRKETFILEAFIFIIWLLSVRNVAINKLPDKQIYDTTIKNITLMCNADGNPKPTYTWYNRKNINNILSTSNKYVINDVIKNNSGCISVKLPEIKDKTTSESFNGNCAKDNPCYTSDSGNSKDVTLKDSGNALDACNNKLENEGKLNENHPINLENSRSGGYDSVVIDGDKPFISSEKNSYGHDDPQTIRQHNEEYIDHQKQEEKKINKSRENINVANQNEFDRLNCKKEQI</sequence>
<keyword evidence="2" id="KW-1133">Transmembrane helix</keyword>